<keyword evidence="7 9" id="KW-0687">Ribonucleoprotein</keyword>
<evidence type="ECO:0000256" key="2">
    <source>
        <dbReference type="ARBA" id="ARBA00022491"/>
    </source>
</evidence>
<protein>
    <recommendedName>
        <fullName evidence="8 9">Large ribosomal subunit protein uL1</fullName>
    </recommendedName>
</protein>
<dbReference type="InterPro" id="IPR028364">
    <property type="entry name" value="Ribosomal_uL1/biogenesis"/>
</dbReference>
<comment type="caution">
    <text evidence="11">The sequence shown here is derived from an EMBL/GenBank/DDBJ whole genome shotgun (WGS) entry which is preliminary data.</text>
</comment>
<dbReference type="EMBL" id="VSIX01000090">
    <property type="protein sequence ID" value="TYB30664.1"/>
    <property type="molecule type" value="Genomic_DNA"/>
</dbReference>
<comment type="function">
    <text evidence="9">Binds directly to 23S rRNA. The L1 stalk is quite mobile in the ribosome, and is involved in E site tRNA release.</text>
</comment>
<dbReference type="InterPro" id="IPR023673">
    <property type="entry name" value="Ribosomal_uL1_CS"/>
</dbReference>
<dbReference type="GO" id="GO:0006412">
    <property type="term" value="P:translation"/>
    <property type="evidence" value="ECO:0007669"/>
    <property type="project" value="UniProtKB-UniRule"/>
</dbReference>
<keyword evidence="12" id="KW-1185">Reference proteome</keyword>
<dbReference type="Gene3D" id="3.40.50.790">
    <property type="match status" value="1"/>
</dbReference>
<dbReference type="InterPro" id="IPR016095">
    <property type="entry name" value="Ribosomal_uL1_3-a/b-sand"/>
</dbReference>
<dbReference type="CDD" id="cd00403">
    <property type="entry name" value="Ribosomal_L1"/>
    <property type="match status" value="1"/>
</dbReference>
<comment type="similarity">
    <text evidence="1 9 10">Belongs to the universal ribosomal protein uL1 family.</text>
</comment>
<dbReference type="GO" id="GO:0015934">
    <property type="term" value="C:large ribosomal subunit"/>
    <property type="evidence" value="ECO:0007669"/>
    <property type="project" value="InterPro"/>
</dbReference>
<dbReference type="InterPro" id="IPR002143">
    <property type="entry name" value="Ribosomal_uL1"/>
</dbReference>
<evidence type="ECO:0000256" key="1">
    <source>
        <dbReference type="ARBA" id="ARBA00010531"/>
    </source>
</evidence>
<keyword evidence="9" id="KW-0820">tRNA-binding</keyword>
<proteinExistence type="inferred from homology"/>
<dbReference type="PROSITE" id="PS01199">
    <property type="entry name" value="RIBOSOMAL_L1"/>
    <property type="match status" value="1"/>
</dbReference>
<keyword evidence="2 9" id="KW-0678">Repressor</keyword>
<keyword evidence="6 9" id="KW-0689">Ribosomal protein</keyword>
<organism evidence="11 12">
    <name type="scientific">Candidatus Mcinerneyibacterium aminivorans</name>
    <dbReference type="NCBI Taxonomy" id="2703815"/>
    <lineage>
        <taxon>Bacteria</taxon>
        <taxon>Candidatus Macinerneyibacteriota</taxon>
        <taxon>Candidatus Mcinerneyibacteria</taxon>
        <taxon>Candidatus Mcinerneyibacteriales</taxon>
        <taxon>Candidatus Mcinerneyibacteriaceae</taxon>
        <taxon>Candidatus Mcinerneyibacterium</taxon>
    </lineage>
</organism>
<evidence type="ECO:0000313" key="11">
    <source>
        <dbReference type="EMBL" id="TYB30664.1"/>
    </source>
</evidence>
<keyword evidence="5 9" id="KW-0694">RNA-binding</keyword>
<dbReference type="InterPro" id="IPR023674">
    <property type="entry name" value="Ribosomal_uL1-like"/>
</dbReference>
<dbReference type="FunFam" id="3.40.50.790:FF:000001">
    <property type="entry name" value="50S ribosomal protein L1"/>
    <property type="match status" value="1"/>
</dbReference>
<dbReference type="AlphaFoldDB" id="A0A5D0MA66"/>
<evidence type="ECO:0000256" key="5">
    <source>
        <dbReference type="ARBA" id="ARBA00022884"/>
    </source>
</evidence>
<accession>A0A5D0MA66</accession>
<dbReference type="HAMAP" id="MF_01318_B">
    <property type="entry name" value="Ribosomal_uL1_B"/>
    <property type="match status" value="1"/>
</dbReference>
<dbReference type="GO" id="GO:0000049">
    <property type="term" value="F:tRNA binding"/>
    <property type="evidence" value="ECO:0007669"/>
    <property type="project" value="UniProtKB-KW"/>
</dbReference>
<evidence type="ECO:0000256" key="4">
    <source>
        <dbReference type="ARBA" id="ARBA00022845"/>
    </source>
</evidence>
<sequence length="235" mass="26360">MAKKGSKRIREAREKVDNKKLYSLDESLKMISEFPEVNFDESIEMHFNLGVNPKYADQMVRGTIVLPNGIGKEVKVLVFAKGDKKKEAEEAGADFVGSDDIIEKIEEEGWTDFDIAIATPNMMGEIGKLGRILGPRGLMPNPKAGTMTDDVKKAVKEAKAGKMEYKVDKFGVIHTIVGKRSFDTEDIKENILALTEEILNQRPKSIKGRYLKTVYITPSMNPSIKLDPNDLRREV</sequence>
<keyword evidence="4 9" id="KW-0810">Translation regulation</keyword>
<reference evidence="11" key="1">
    <citation type="submission" date="2019-08" db="EMBL/GenBank/DDBJ databases">
        <title>Genomic characterization of a novel candidate phylum (ARYD3) from a high temperature, high salinity tertiary oil reservoir in north central Oklahoma, USA.</title>
        <authorList>
            <person name="Youssef N.H."/>
            <person name="Yadav A."/>
            <person name="Elshahed M.S."/>
        </authorList>
    </citation>
    <scope>NUCLEOTIDE SEQUENCE [LARGE SCALE GENOMIC DNA]</scope>
    <source>
        <strain evidence="11">ARYD3</strain>
    </source>
</reference>
<dbReference type="Gene3D" id="3.30.190.20">
    <property type="match status" value="1"/>
</dbReference>
<dbReference type="GO" id="GO:0019843">
    <property type="term" value="F:rRNA binding"/>
    <property type="evidence" value="ECO:0007669"/>
    <property type="project" value="UniProtKB-UniRule"/>
</dbReference>
<dbReference type="PANTHER" id="PTHR36427">
    <property type="entry name" value="54S RIBOSOMAL PROTEIN L1, MITOCHONDRIAL"/>
    <property type="match status" value="1"/>
</dbReference>
<evidence type="ECO:0000256" key="9">
    <source>
        <dbReference type="HAMAP-Rule" id="MF_01318"/>
    </source>
</evidence>
<dbReference type="NCBIfam" id="TIGR01169">
    <property type="entry name" value="rplA_bact"/>
    <property type="match status" value="1"/>
</dbReference>
<evidence type="ECO:0000256" key="8">
    <source>
        <dbReference type="ARBA" id="ARBA00035241"/>
    </source>
</evidence>
<dbReference type="Pfam" id="PF00687">
    <property type="entry name" value="Ribosomal_L1"/>
    <property type="match status" value="1"/>
</dbReference>
<dbReference type="InterPro" id="IPR005878">
    <property type="entry name" value="Ribosom_uL1_bac-type"/>
</dbReference>
<gene>
    <name evidence="9" type="primary">rplA</name>
    <name evidence="11" type="ORF">FXF47_08110</name>
</gene>
<dbReference type="GO" id="GO:0006417">
    <property type="term" value="P:regulation of translation"/>
    <property type="evidence" value="ECO:0007669"/>
    <property type="project" value="UniProtKB-KW"/>
</dbReference>
<comment type="function">
    <text evidence="9">Protein L1 is also a translational repressor protein, it controls the translation of the L11 operon by binding to its mRNA.</text>
</comment>
<dbReference type="PANTHER" id="PTHR36427:SF3">
    <property type="entry name" value="LARGE RIBOSOMAL SUBUNIT PROTEIN UL1M"/>
    <property type="match status" value="1"/>
</dbReference>
<comment type="subunit">
    <text evidence="9">Part of the 50S ribosomal subunit.</text>
</comment>
<dbReference type="SUPFAM" id="SSF56808">
    <property type="entry name" value="Ribosomal protein L1"/>
    <property type="match status" value="1"/>
</dbReference>
<evidence type="ECO:0000313" key="12">
    <source>
        <dbReference type="Proteomes" id="UP000324143"/>
    </source>
</evidence>
<evidence type="ECO:0000256" key="6">
    <source>
        <dbReference type="ARBA" id="ARBA00022980"/>
    </source>
</evidence>
<dbReference type="Proteomes" id="UP000324143">
    <property type="component" value="Unassembled WGS sequence"/>
</dbReference>
<keyword evidence="3 9" id="KW-0699">rRNA-binding</keyword>
<evidence type="ECO:0000256" key="7">
    <source>
        <dbReference type="ARBA" id="ARBA00023274"/>
    </source>
</evidence>
<evidence type="ECO:0000256" key="3">
    <source>
        <dbReference type="ARBA" id="ARBA00022730"/>
    </source>
</evidence>
<evidence type="ECO:0000256" key="10">
    <source>
        <dbReference type="RuleBase" id="RU000659"/>
    </source>
</evidence>
<name>A0A5D0MA66_9BACT</name>
<dbReference type="PIRSF" id="PIRSF002155">
    <property type="entry name" value="Ribosomal_L1"/>
    <property type="match status" value="1"/>
</dbReference>
<dbReference type="GO" id="GO:0003735">
    <property type="term" value="F:structural constituent of ribosome"/>
    <property type="evidence" value="ECO:0007669"/>
    <property type="project" value="InterPro"/>
</dbReference>